<dbReference type="EMBL" id="CP001053">
    <property type="protein sequence ID" value="ACD20435.1"/>
    <property type="molecule type" value="Genomic_DNA"/>
</dbReference>
<dbReference type="KEGG" id="bpy:Bphyt_6106"/>
<accession>B2TAT5</accession>
<evidence type="ECO:0000259" key="3">
    <source>
        <dbReference type="Pfam" id="PF04717"/>
    </source>
</evidence>
<name>B2TAT5_PARPJ</name>
<dbReference type="SUPFAM" id="SSF69349">
    <property type="entry name" value="Phage fibre proteins"/>
    <property type="match status" value="1"/>
</dbReference>
<sequence length="952" mass="104547">MTQWLTQTHTVTFSGAALPEIVGVSYRNRQFTEKRAPMLTVRRVSGREAVGELFEYIVETAVENPDFLEDPESAAQIDLERIVGTTGTVAIQITGIGTFRAGATGDTGRANVGADTRYISGEIVSARIRCVEDRASIFEFVLRPFVWRATLNCDSRIFHGPVTKVLEEVLQPYVGTVEWRIGGMWPGKGYPPRDMIRQAWESDWAFISRLMEEFGLCYWFEHRDDFHSLVISDLLSGFRPHGVAYETLRYHPAGRIDEEHISELSVSYTLTPGSAEVNDHNYAEPRLAKSLAPNRERYEDLRGTASRAIEIYEPADFAQPEARRTFADANDEREEARYLARVKLEARRCQGLRATGRGHIQGLQPGRTFTLTGYPQQRANCEYIVLRCTLDITEVGTSSGDWRQYSVNTEFELQPANEYFRLPQITPRPRVDGYEYAVVVAPQDKEMYIDSRNRLRIQFDWDRQAKLDGATSIWVRVMTQWQGGELGVVAPGRAGQMVLVAHVHGDPDRPVVAGFVVDKFNMPPWALPANAALSGMRSKSLGYGLRSNHLALDDTPGRMQAQLSSDQANSRFVAGFNTRIEGNRGRTEPRGEGIEIATDAHAVMRANRGLLVTTETRAGATAPVKDMGETVQRLTQARQQHEDLSLLAKQHNAQTPQASQSDAASTIRTQNGAIRGGARTPENPSPELTRPDVVMASAAGIATTAADSTHMASANDHAVTAGRDVSVSSGRSLFASVRGAISLFASQLGMKLIAAKGRVDIQAQSDQMALAALKDVTISSTDGRIVITAAKEVWLGAGGSYIQINGDGIINGSPGPILEKGASWDVPGPDSKRVSLPFLPLSALPQAAEYEYSQIFDISTLIPAVSIGSALESQPYRIYLADGTIQQQGMLTDGATEVVHTLASTQVKCEIGTGDWGVTEHAYDDIELNAEEEAQFRSGDNFEKLEGNEIHE</sequence>
<feature type="domain" description="DUF2345" evidence="4">
    <location>
        <begin position="682"/>
        <end position="830"/>
    </location>
</feature>
<dbReference type="STRING" id="398527.Bphyt_6106"/>
<dbReference type="Gene3D" id="4.10.220.110">
    <property type="match status" value="1"/>
</dbReference>
<dbReference type="InterPro" id="IPR017847">
    <property type="entry name" value="T6SS_RhsGE_Vgr_subset"/>
</dbReference>
<evidence type="ECO:0000313" key="6">
    <source>
        <dbReference type="EMBL" id="ACD20435.1"/>
    </source>
</evidence>
<dbReference type="Pfam" id="PF05954">
    <property type="entry name" value="Phage_GPD"/>
    <property type="match status" value="1"/>
</dbReference>
<dbReference type="SUPFAM" id="SSF69255">
    <property type="entry name" value="gp5 N-terminal domain-like"/>
    <property type="match status" value="1"/>
</dbReference>
<dbReference type="Pfam" id="PF04717">
    <property type="entry name" value="Phage_base_V"/>
    <property type="match status" value="1"/>
</dbReference>
<comment type="similarity">
    <text evidence="1">Belongs to the VgrG protein family.</text>
</comment>
<dbReference type="Gene3D" id="2.30.110.50">
    <property type="match status" value="1"/>
</dbReference>
<dbReference type="NCBIfam" id="TIGR03361">
    <property type="entry name" value="VI_Rhs_Vgr"/>
    <property type="match status" value="1"/>
</dbReference>
<dbReference type="RefSeq" id="WP_012427943.1">
    <property type="nucleotide sequence ID" value="NC_010676.1"/>
</dbReference>
<evidence type="ECO:0000256" key="2">
    <source>
        <dbReference type="SAM" id="MobiDB-lite"/>
    </source>
</evidence>
<dbReference type="Gene3D" id="3.55.50.10">
    <property type="entry name" value="Baseplate protein-like domains"/>
    <property type="match status" value="1"/>
</dbReference>
<dbReference type="eggNOG" id="COG4253">
    <property type="taxonomic scope" value="Bacteria"/>
</dbReference>
<gene>
    <name evidence="6" type="ordered locus">Bphyt_6106</name>
</gene>
<dbReference type="InterPro" id="IPR006533">
    <property type="entry name" value="T6SS_Vgr_RhsGE"/>
</dbReference>
<evidence type="ECO:0000259" key="4">
    <source>
        <dbReference type="Pfam" id="PF10106"/>
    </source>
</evidence>
<dbReference type="SUPFAM" id="SSF69279">
    <property type="entry name" value="Phage tail proteins"/>
    <property type="match status" value="2"/>
</dbReference>
<evidence type="ECO:0000313" key="7">
    <source>
        <dbReference type="Proteomes" id="UP000001739"/>
    </source>
</evidence>
<dbReference type="Pfam" id="PF13296">
    <property type="entry name" value="T6SS_Vgr"/>
    <property type="match status" value="1"/>
</dbReference>
<dbReference type="InterPro" id="IPR018769">
    <property type="entry name" value="VgrG2_DUF2345"/>
</dbReference>
<dbReference type="NCBIfam" id="TIGR01646">
    <property type="entry name" value="vgr_GE"/>
    <property type="match status" value="1"/>
</dbReference>
<dbReference type="Pfam" id="PF10106">
    <property type="entry name" value="DUF2345"/>
    <property type="match status" value="1"/>
</dbReference>
<reference evidence="6 7" key="1">
    <citation type="journal article" date="2011" name="J. Bacteriol.">
        <title>Complete genome sequence of the plant growth-promoting endophyte Burkholderia phytofirmans strain PsJN.</title>
        <authorList>
            <person name="Weilharter A."/>
            <person name="Mitter B."/>
            <person name="Shin M.V."/>
            <person name="Chain P.S."/>
            <person name="Nowak J."/>
            <person name="Sessitsch A."/>
        </authorList>
    </citation>
    <scope>NUCLEOTIDE SEQUENCE [LARGE SCALE GENOMIC DNA]</scope>
    <source>
        <strain evidence="7">DSM 17436 / LMG 22146 / PsJN</strain>
    </source>
</reference>
<dbReference type="eggNOG" id="COG3501">
    <property type="taxonomic scope" value="Bacteria"/>
</dbReference>
<dbReference type="Proteomes" id="UP000001739">
    <property type="component" value="Chromosome 2"/>
</dbReference>
<feature type="region of interest" description="Disordered" evidence="2">
    <location>
        <begin position="670"/>
        <end position="690"/>
    </location>
</feature>
<dbReference type="HOGENOM" id="CLU_004121_1_7_4"/>
<proteinExistence type="inferred from homology"/>
<dbReference type="InterPro" id="IPR037026">
    <property type="entry name" value="Vgr_OB-fold_dom_sf"/>
</dbReference>
<feature type="domain" description="Gp5/Type VI secretion system Vgr protein OB-fold" evidence="3">
    <location>
        <begin position="450"/>
        <end position="515"/>
    </location>
</feature>
<dbReference type="InterPro" id="IPR006531">
    <property type="entry name" value="Gp5/Vgr_OB"/>
</dbReference>
<dbReference type="AlphaFoldDB" id="B2TAT5"/>
<protein>
    <submittedName>
        <fullName evidence="6">Type VI secretion system Vgr family protein</fullName>
    </submittedName>
</protein>
<dbReference type="Gene3D" id="2.40.50.230">
    <property type="entry name" value="Gp5 N-terminal domain"/>
    <property type="match status" value="1"/>
</dbReference>
<evidence type="ECO:0000259" key="5">
    <source>
        <dbReference type="Pfam" id="PF13296"/>
    </source>
</evidence>
<evidence type="ECO:0000256" key="1">
    <source>
        <dbReference type="ARBA" id="ARBA00005558"/>
    </source>
</evidence>
<dbReference type="InterPro" id="IPR028244">
    <property type="entry name" value="T6SS_Rhs_Vgr_dom"/>
</dbReference>
<feature type="domain" description="Putative type VI secretion system Rhs element associated Vgr" evidence="5">
    <location>
        <begin position="544"/>
        <end position="648"/>
    </location>
</feature>
<organism evidence="6 7">
    <name type="scientific">Paraburkholderia phytofirmans (strain DSM 17436 / LMG 22146 / PsJN)</name>
    <name type="common">Burkholderia phytofirmans</name>
    <dbReference type="NCBI Taxonomy" id="398527"/>
    <lineage>
        <taxon>Bacteria</taxon>
        <taxon>Pseudomonadati</taxon>
        <taxon>Pseudomonadota</taxon>
        <taxon>Betaproteobacteria</taxon>
        <taxon>Burkholderiales</taxon>
        <taxon>Burkholderiaceae</taxon>
        <taxon>Paraburkholderia</taxon>
    </lineage>
</organism>